<dbReference type="SUPFAM" id="SSF53383">
    <property type="entry name" value="PLP-dependent transferases"/>
    <property type="match status" value="1"/>
</dbReference>
<dbReference type="InterPro" id="IPR000277">
    <property type="entry name" value="Cys/Met-Metab_PyrdxlP-dep_enz"/>
</dbReference>
<dbReference type="InterPro" id="IPR015422">
    <property type="entry name" value="PyrdxlP-dep_Trfase_small"/>
</dbReference>
<reference evidence="4 5" key="1">
    <citation type="submission" date="2015-10" db="EMBL/GenBank/DDBJ databases">
        <title>Metagenome-Assembled Genomes uncover a global brackish microbiome.</title>
        <authorList>
            <person name="Hugerth L.W."/>
            <person name="Larsson J."/>
            <person name="Alneberg J."/>
            <person name="Lindh M.V."/>
            <person name="Legrand C."/>
            <person name="Pinhassi J."/>
            <person name="Andersson A.F."/>
        </authorList>
    </citation>
    <scope>NUCLEOTIDE SEQUENCE [LARGE SCALE GENOMIC DNA]</scope>
    <source>
        <strain evidence="4">BACL6 MAG-120924-bin43</strain>
    </source>
</reference>
<evidence type="ECO:0008006" key="6">
    <source>
        <dbReference type="Google" id="ProtNLM"/>
    </source>
</evidence>
<evidence type="ECO:0000256" key="1">
    <source>
        <dbReference type="ARBA" id="ARBA00001933"/>
    </source>
</evidence>
<name>A0A0R2Q9D6_9ACTN</name>
<protein>
    <recommendedName>
        <fullName evidence="6">Cystathionine gamma-synthase</fullName>
    </recommendedName>
</protein>
<dbReference type="PANTHER" id="PTHR11808">
    <property type="entry name" value="TRANS-SULFURATION ENZYME FAMILY MEMBER"/>
    <property type="match status" value="1"/>
</dbReference>
<comment type="similarity">
    <text evidence="3">Belongs to the trans-sulfuration enzymes family.</text>
</comment>
<gene>
    <name evidence="4" type="ORF">ABR75_01805</name>
</gene>
<evidence type="ECO:0000313" key="5">
    <source>
        <dbReference type="Proteomes" id="UP000051017"/>
    </source>
</evidence>
<dbReference type="Pfam" id="PF01053">
    <property type="entry name" value="Cys_Met_Meta_PP"/>
    <property type="match status" value="1"/>
</dbReference>
<dbReference type="GO" id="GO:0030170">
    <property type="term" value="F:pyridoxal phosphate binding"/>
    <property type="evidence" value="ECO:0007669"/>
    <property type="project" value="InterPro"/>
</dbReference>
<dbReference type="EMBL" id="LIBJ01000231">
    <property type="protein sequence ID" value="KRO46822.1"/>
    <property type="molecule type" value="Genomic_DNA"/>
</dbReference>
<evidence type="ECO:0000256" key="3">
    <source>
        <dbReference type="RuleBase" id="RU362118"/>
    </source>
</evidence>
<keyword evidence="2 3" id="KW-0663">Pyridoxal phosphate</keyword>
<accession>A0A0R2Q9D6</accession>
<dbReference type="GO" id="GO:0005737">
    <property type="term" value="C:cytoplasm"/>
    <property type="evidence" value="ECO:0007669"/>
    <property type="project" value="TreeGrafter"/>
</dbReference>
<evidence type="ECO:0000256" key="2">
    <source>
        <dbReference type="ARBA" id="ARBA00022898"/>
    </source>
</evidence>
<comment type="cofactor">
    <cofactor evidence="1 3">
        <name>pyridoxal 5'-phosphate</name>
        <dbReference type="ChEBI" id="CHEBI:597326"/>
    </cofactor>
</comment>
<sequence>MRKFGSVLSFEIAGGKDAARKVLDALQIVRPAVSFGGPETLICHPASSTHVGVATDAQIASGITDSMLRLSIGLEATSDIIADLQNALK</sequence>
<dbReference type="GO" id="GO:0019346">
    <property type="term" value="P:transsulfuration"/>
    <property type="evidence" value="ECO:0007669"/>
    <property type="project" value="InterPro"/>
</dbReference>
<proteinExistence type="inferred from homology"/>
<organism evidence="4 5">
    <name type="scientific">Acidimicrobiia bacterium BACL6 MAG-120924-bin43</name>
    <dbReference type="NCBI Taxonomy" id="1655583"/>
    <lineage>
        <taxon>Bacteria</taxon>
        <taxon>Bacillati</taxon>
        <taxon>Actinomycetota</taxon>
        <taxon>Acidimicrobiia</taxon>
        <taxon>acIV cluster</taxon>
    </lineage>
</organism>
<dbReference type="Gene3D" id="3.90.1150.10">
    <property type="entry name" value="Aspartate Aminotransferase, domain 1"/>
    <property type="match status" value="1"/>
</dbReference>
<dbReference type="InterPro" id="IPR015424">
    <property type="entry name" value="PyrdxlP-dep_Trfase"/>
</dbReference>
<comment type="caution">
    <text evidence="4">The sequence shown here is derived from an EMBL/GenBank/DDBJ whole genome shotgun (WGS) entry which is preliminary data.</text>
</comment>
<dbReference type="Proteomes" id="UP000051017">
    <property type="component" value="Unassembled WGS sequence"/>
</dbReference>
<evidence type="ECO:0000313" key="4">
    <source>
        <dbReference type="EMBL" id="KRO46822.1"/>
    </source>
</evidence>
<dbReference type="AlphaFoldDB" id="A0A0R2Q9D6"/>
<dbReference type="GO" id="GO:0016846">
    <property type="term" value="F:carbon-sulfur lyase activity"/>
    <property type="evidence" value="ECO:0007669"/>
    <property type="project" value="TreeGrafter"/>
</dbReference>